<proteinExistence type="predicted"/>
<gene>
    <name evidence="1" type="ORF">I4F81_001630</name>
</gene>
<dbReference type="EMBL" id="CM020618">
    <property type="protein sequence ID" value="KAK1859032.1"/>
    <property type="molecule type" value="Genomic_DNA"/>
</dbReference>
<name>A0ACC3BNF5_PYRYE</name>
<evidence type="ECO:0000313" key="1">
    <source>
        <dbReference type="EMBL" id="KAK1859032.1"/>
    </source>
</evidence>
<evidence type="ECO:0000313" key="2">
    <source>
        <dbReference type="Proteomes" id="UP000798662"/>
    </source>
</evidence>
<reference evidence="1" key="1">
    <citation type="submission" date="2019-11" db="EMBL/GenBank/DDBJ databases">
        <title>Nori genome reveals adaptations in red seaweeds to the harsh intertidal environment.</title>
        <authorList>
            <person name="Wang D."/>
            <person name="Mao Y."/>
        </authorList>
    </citation>
    <scope>NUCLEOTIDE SEQUENCE</scope>
    <source>
        <tissue evidence="1">Gametophyte</tissue>
    </source>
</reference>
<accession>A0ACC3BNF5</accession>
<organism evidence="1 2">
    <name type="scientific">Pyropia yezoensis</name>
    <name type="common">Susabi-nori</name>
    <name type="synonym">Porphyra yezoensis</name>
    <dbReference type="NCBI Taxonomy" id="2788"/>
    <lineage>
        <taxon>Eukaryota</taxon>
        <taxon>Rhodophyta</taxon>
        <taxon>Bangiophyceae</taxon>
        <taxon>Bangiales</taxon>
        <taxon>Bangiaceae</taxon>
        <taxon>Pyropia</taxon>
    </lineage>
</organism>
<dbReference type="Proteomes" id="UP000798662">
    <property type="component" value="Chromosome 1"/>
</dbReference>
<sequence length="448" mass="47014">MSLPSESTSACARARSTSSAPTRASATAARSATVAPVPWSIIAAMSSATAIAVARCASREDLVAAVDDASSASISQSAAMSIIVPDQRRNVRALLVKLKQVFDKVSVRLASTTETQVRSLDAEWAKAKKLASSLEAELARLEGTAPIDSAVSAAEAQLAAATDAQVASLACIRPVQPIDLATGHLGALRVMVTRAAAGAYARQRRRVNRGSPVATAALIACAVAAAAVPVARAQSTCSAYLDLTSFFVRTTLQVDPRNEDDIIPLNNVLYSNSKTPIEVHGGSRLLLTVRIETPGNKTRNALAAAVVLDLPGGRTRRILTDTSWRWSPARSTSGTRAAQLHSVALTEEYYPSGAQWITEPDGRLADVYWTTFAKTLPRGVCAEVVSGPSQIPGVVSAGCPSGDSKWGIIVAAVLGVLSLLALVAAGAALFMLRRMRRRLPPDEKRDNG</sequence>
<protein>
    <submittedName>
        <fullName evidence="1">Uncharacterized protein</fullName>
    </submittedName>
</protein>
<comment type="caution">
    <text evidence="1">The sequence shown here is derived from an EMBL/GenBank/DDBJ whole genome shotgun (WGS) entry which is preliminary data.</text>
</comment>
<keyword evidence="2" id="KW-1185">Reference proteome</keyword>